<evidence type="ECO:0000256" key="2">
    <source>
        <dbReference type="ARBA" id="ARBA00022618"/>
    </source>
</evidence>
<dbReference type="AlphaFoldDB" id="A0A381RPC2"/>
<keyword evidence="2" id="KW-0132">Cell division</keyword>
<dbReference type="PANTHER" id="PTHR37485:SF1">
    <property type="entry name" value="CELL DIVISION PROTEIN FTSB"/>
    <property type="match status" value="1"/>
</dbReference>
<dbReference type="EMBL" id="UINC01001918">
    <property type="protein sequence ID" value="SUZ90733.1"/>
    <property type="molecule type" value="Genomic_DNA"/>
</dbReference>
<keyword evidence="5" id="KW-0472">Membrane</keyword>
<dbReference type="InterPro" id="IPR007060">
    <property type="entry name" value="FtsL/DivIC"/>
</dbReference>
<feature type="compositionally biased region" description="Basic and acidic residues" evidence="7">
    <location>
        <begin position="61"/>
        <end position="84"/>
    </location>
</feature>
<evidence type="ECO:0000256" key="7">
    <source>
        <dbReference type="SAM" id="MobiDB-lite"/>
    </source>
</evidence>
<keyword evidence="3" id="KW-0812">Transmembrane</keyword>
<dbReference type="InterPro" id="IPR023081">
    <property type="entry name" value="Cell_div_FtsB"/>
</dbReference>
<evidence type="ECO:0000256" key="1">
    <source>
        <dbReference type="ARBA" id="ARBA00022475"/>
    </source>
</evidence>
<keyword evidence="4" id="KW-1133">Transmembrane helix</keyword>
<protein>
    <recommendedName>
        <fullName evidence="9">Cell division protein FtsB</fullName>
    </recommendedName>
</protein>
<dbReference type="Pfam" id="PF04977">
    <property type="entry name" value="DivIC"/>
    <property type="match status" value="1"/>
</dbReference>
<dbReference type="PANTHER" id="PTHR37485">
    <property type="entry name" value="CELL DIVISION PROTEIN FTSB"/>
    <property type="match status" value="1"/>
</dbReference>
<keyword evidence="6" id="KW-0131">Cell cycle</keyword>
<name>A0A381RPC2_9ZZZZ</name>
<organism evidence="8">
    <name type="scientific">marine metagenome</name>
    <dbReference type="NCBI Taxonomy" id="408172"/>
    <lineage>
        <taxon>unclassified sequences</taxon>
        <taxon>metagenomes</taxon>
        <taxon>ecological metagenomes</taxon>
    </lineage>
</organism>
<dbReference type="GO" id="GO:0030428">
    <property type="term" value="C:cell septum"/>
    <property type="evidence" value="ECO:0007669"/>
    <property type="project" value="TreeGrafter"/>
</dbReference>
<evidence type="ECO:0008006" key="9">
    <source>
        <dbReference type="Google" id="ProtNLM"/>
    </source>
</evidence>
<keyword evidence="1" id="KW-1003">Cell membrane</keyword>
<evidence type="ECO:0000256" key="4">
    <source>
        <dbReference type="ARBA" id="ARBA00022989"/>
    </source>
</evidence>
<gene>
    <name evidence="8" type="ORF">METZ01_LOCUS43587</name>
</gene>
<evidence type="ECO:0000256" key="3">
    <source>
        <dbReference type="ARBA" id="ARBA00022692"/>
    </source>
</evidence>
<proteinExistence type="predicted"/>
<evidence type="ECO:0000256" key="5">
    <source>
        <dbReference type="ARBA" id="ARBA00023136"/>
    </source>
</evidence>
<feature type="region of interest" description="Disordered" evidence="7">
    <location>
        <begin position="58"/>
        <end position="86"/>
    </location>
</feature>
<evidence type="ECO:0000313" key="8">
    <source>
        <dbReference type="EMBL" id="SUZ90733.1"/>
    </source>
</evidence>
<evidence type="ECO:0000256" key="6">
    <source>
        <dbReference type="ARBA" id="ARBA00023306"/>
    </source>
</evidence>
<accession>A0A381RPC2</accession>
<reference evidence="8" key="1">
    <citation type="submission" date="2018-05" db="EMBL/GenBank/DDBJ databases">
        <authorList>
            <person name="Lanie J.A."/>
            <person name="Ng W.-L."/>
            <person name="Kazmierczak K.M."/>
            <person name="Andrzejewski T.M."/>
            <person name="Davidsen T.M."/>
            <person name="Wayne K.J."/>
            <person name="Tettelin H."/>
            <person name="Glass J.I."/>
            <person name="Rusch D."/>
            <person name="Podicherti R."/>
            <person name="Tsui H.-C.T."/>
            <person name="Winkler M.E."/>
        </authorList>
    </citation>
    <scope>NUCLEOTIDE SEQUENCE</scope>
</reference>
<sequence length="122" mass="14148">MPRIELPLAPQQNARLKSSPPRSRRAVLFLLLFLACILLADGLIGERGFFEANRKRHHQATQKEEIVRQRQENSRLQKEAERLTNSEPRSIEAIARDQLGLIHKNEILFIIRDVKPPLQEPQ</sequence>
<feature type="region of interest" description="Disordered" evidence="7">
    <location>
        <begin position="1"/>
        <end position="22"/>
    </location>
</feature>
<dbReference type="GO" id="GO:0043093">
    <property type="term" value="P:FtsZ-dependent cytokinesis"/>
    <property type="evidence" value="ECO:0007669"/>
    <property type="project" value="TreeGrafter"/>
</dbReference>